<evidence type="ECO:0000313" key="3">
    <source>
        <dbReference type="Proteomes" id="UP000467201"/>
    </source>
</evidence>
<dbReference type="SUPFAM" id="SSF46689">
    <property type="entry name" value="Homeodomain-like"/>
    <property type="match status" value="1"/>
</dbReference>
<dbReference type="PANTHER" id="PTHR35004:SF6">
    <property type="entry name" value="TRANSPOSASE"/>
    <property type="match status" value="1"/>
</dbReference>
<dbReference type="SUPFAM" id="SSF53098">
    <property type="entry name" value="Ribonuclease H-like"/>
    <property type="match status" value="1"/>
</dbReference>
<evidence type="ECO:0000313" key="2">
    <source>
        <dbReference type="EMBL" id="BBZ06848.1"/>
    </source>
</evidence>
<dbReference type="Pfam" id="PF13518">
    <property type="entry name" value="HTH_28"/>
    <property type="match status" value="1"/>
</dbReference>
<feature type="domain" description="Integrase catalytic" evidence="1">
    <location>
        <begin position="165"/>
        <end position="339"/>
    </location>
</feature>
<dbReference type="Proteomes" id="UP000467201">
    <property type="component" value="Chromosome"/>
</dbReference>
<dbReference type="GO" id="GO:0003676">
    <property type="term" value="F:nucleic acid binding"/>
    <property type="evidence" value="ECO:0007669"/>
    <property type="project" value="InterPro"/>
</dbReference>
<accession>A0A7I7VTP7</accession>
<dbReference type="InterPro" id="IPR001584">
    <property type="entry name" value="Integrase_cat-core"/>
</dbReference>
<dbReference type="PROSITE" id="PS50994">
    <property type="entry name" value="INTEGRASE"/>
    <property type="match status" value="1"/>
</dbReference>
<gene>
    <name evidence="2" type="ORF">MDOR_10170</name>
</gene>
<dbReference type="Pfam" id="PF00665">
    <property type="entry name" value="rve"/>
    <property type="match status" value="1"/>
</dbReference>
<dbReference type="GO" id="GO:0015074">
    <property type="term" value="P:DNA integration"/>
    <property type="evidence" value="ECO:0007669"/>
    <property type="project" value="InterPro"/>
</dbReference>
<dbReference type="InterPro" id="IPR012337">
    <property type="entry name" value="RNaseH-like_sf"/>
</dbReference>
<dbReference type="Pfam" id="PF09299">
    <property type="entry name" value="Mu-transpos_C"/>
    <property type="match status" value="1"/>
</dbReference>
<evidence type="ECO:0000259" key="1">
    <source>
        <dbReference type="PROSITE" id="PS50994"/>
    </source>
</evidence>
<dbReference type="AlphaFoldDB" id="A0A7I7VTP7"/>
<protein>
    <submittedName>
        <fullName evidence="2">Transposase</fullName>
    </submittedName>
</protein>
<dbReference type="InterPro" id="IPR036397">
    <property type="entry name" value="RNaseH_sf"/>
</dbReference>
<dbReference type="InterPro" id="IPR009057">
    <property type="entry name" value="Homeodomain-like_sf"/>
</dbReference>
<dbReference type="EMBL" id="AP022605">
    <property type="protein sequence ID" value="BBZ06848.1"/>
    <property type="molecule type" value="Genomic_DNA"/>
</dbReference>
<dbReference type="PANTHER" id="PTHR35004">
    <property type="entry name" value="TRANSPOSASE RV3428C-RELATED"/>
    <property type="match status" value="1"/>
</dbReference>
<proteinExistence type="predicted"/>
<dbReference type="InterPro" id="IPR055247">
    <property type="entry name" value="InsJ-like_HTH"/>
</dbReference>
<name>A0A7I7VTP7_9MYCO</name>
<dbReference type="Gene3D" id="3.30.420.10">
    <property type="entry name" value="Ribonuclease H-like superfamily/Ribonuclease H"/>
    <property type="match status" value="1"/>
</dbReference>
<dbReference type="InterPro" id="IPR015378">
    <property type="entry name" value="Transposase-like_Mu_C"/>
</dbReference>
<sequence>MGGITETGVGVISTEDEKRRQRSHAVGLFRYQLICPALDKDLSTKARGRLVREIAAREHTDPFGTSVRYSRDTLDRWIRRYRAGGFVELIPSSRSSAPRTDGATLELAASLKRENPARTAAQVGRILRAATGWSPSESTLLRLFHRLELIGPAAGDVPAVFGRFEAENPNDRWTGDALHGPKIGGRKTYLFAFLDDHSRLVCGYRFGFSEDTVRLGVALEPALAARGVSASVYVDNGSAFVDAWLLRACAKLGIRLVHSTPHRPQGRGKIERFFRTVREQFLVEVVDTTADELAAAGTDHRTALWELNRLLTAWIETEYHRRIHTETGQAPLDRWDAGWQRLGRTPAMPTSDDLTEAFLWSEYRMVTKTATVSLHGNTFQVDAALVGRKVELVFSPFDMETVEVRYRNMSHGKALPHNITRHVHPKARPETPDPAVVPATGIDYLELTERTHHQQVRADRRIGYDALFGDGQDPSGDEGQIHGELSLHDVDDIERNGTTA</sequence>
<reference evidence="2 3" key="1">
    <citation type="journal article" date="2019" name="Emerg. Microbes Infect.">
        <title>Comprehensive subspecies identification of 175 nontuberculous mycobacteria species based on 7547 genomic profiles.</title>
        <authorList>
            <person name="Matsumoto Y."/>
            <person name="Kinjo T."/>
            <person name="Motooka D."/>
            <person name="Nabeya D."/>
            <person name="Jung N."/>
            <person name="Uechi K."/>
            <person name="Horii T."/>
            <person name="Iida T."/>
            <person name="Fujita J."/>
            <person name="Nakamura S."/>
        </authorList>
    </citation>
    <scope>NUCLEOTIDE SEQUENCE [LARGE SCALE GENOMIC DNA]</scope>
    <source>
        <strain evidence="2 3">JCM 12405</strain>
    </source>
</reference>
<dbReference type="KEGG" id="mdr:MDOR_10170"/>
<organism evidence="2 3">
    <name type="scientific">Mycolicibacterium doricum</name>
    <dbReference type="NCBI Taxonomy" id="126673"/>
    <lineage>
        <taxon>Bacteria</taxon>
        <taxon>Bacillati</taxon>
        <taxon>Actinomycetota</taxon>
        <taxon>Actinomycetes</taxon>
        <taxon>Mycobacteriales</taxon>
        <taxon>Mycobacteriaceae</taxon>
        <taxon>Mycolicibacterium</taxon>
    </lineage>
</organism>